<feature type="domain" description="CENP-V/GFA" evidence="5">
    <location>
        <begin position="1"/>
        <end position="108"/>
    </location>
</feature>
<dbReference type="InterPro" id="IPR006913">
    <property type="entry name" value="CENP-V/GFA"/>
</dbReference>
<comment type="caution">
    <text evidence="6">The sequence shown here is derived from an EMBL/GenBank/DDBJ whole genome shotgun (WGS) entry which is preliminary data.</text>
</comment>
<dbReference type="PANTHER" id="PTHR33337">
    <property type="entry name" value="GFA DOMAIN-CONTAINING PROTEIN"/>
    <property type="match status" value="1"/>
</dbReference>
<evidence type="ECO:0000313" key="7">
    <source>
        <dbReference type="Proteomes" id="UP001595710"/>
    </source>
</evidence>
<organism evidence="6 7">
    <name type="scientific">Reinekea marina</name>
    <dbReference type="NCBI Taxonomy" id="1310421"/>
    <lineage>
        <taxon>Bacteria</taxon>
        <taxon>Pseudomonadati</taxon>
        <taxon>Pseudomonadota</taxon>
        <taxon>Gammaproteobacteria</taxon>
        <taxon>Oceanospirillales</taxon>
        <taxon>Saccharospirillaceae</taxon>
        <taxon>Reinekea</taxon>
    </lineage>
</organism>
<evidence type="ECO:0000259" key="5">
    <source>
        <dbReference type="PROSITE" id="PS51891"/>
    </source>
</evidence>
<dbReference type="PROSITE" id="PS51891">
    <property type="entry name" value="CENP_V_GFA"/>
    <property type="match status" value="1"/>
</dbReference>
<evidence type="ECO:0000256" key="2">
    <source>
        <dbReference type="ARBA" id="ARBA00022723"/>
    </source>
</evidence>
<keyword evidence="7" id="KW-1185">Reference proteome</keyword>
<evidence type="ECO:0000256" key="1">
    <source>
        <dbReference type="ARBA" id="ARBA00005495"/>
    </source>
</evidence>
<accession>A0ABV7WRI9</accession>
<dbReference type="Proteomes" id="UP001595710">
    <property type="component" value="Unassembled WGS sequence"/>
</dbReference>
<proteinExistence type="inferred from homology"/>
<evidence type="ECO:0000256" key="3">
    <source>
        <dbReference type="ARBA" id="ARBA00022833"/>
    </source>
</evidence>
<reference evidence="7" key="1">
    <citation type="journal article" date="2019" name="Int. J. Syst. Evol. Microbiol.">
        <title>The Global Catalogue of Microorganisms (GCM) 10K type strain sequencing project: providing services to taxonomists for standard genome sequencing and annotation.</title>
        <authorList>
            <consortium name="The Broad Institute Genomics Platform"/>
            <consortium name="The Broad Institute Genome Sequencing Center for Infectious Disease"/>
            <person name="Wu L."/>
            <person name="Ma J."/>
        </authorList>
    </citation>
    <scope>NUCLEOTIDE SEQUENCE [LARGE SCALE GENOMIC DNA]</scope>
    <source>
        <strain evidence="7">CECT 8288</strain>
    </source>
</reference>
<dbReference type="RefSeq" id="WP_377362897.1">
    <property type="nucleotide sequence ID" value="NZ_JBHRYN010000011.1"/>
</dbReference>
<gene>
    <name evidence="6" type="ORF">ACFOND_09745</name>
</gene>
<comment type="similarity">
    <text evidence="1">Belongs to the Gfa family.</text>
</comment>
<dbReference type="EMBL" id="JBHRYN010000011">
    <property type="protein sequence ID" value="MFC3701921.1"/>
    <property type="molecule type" value="Genomic_DNA"/>
</dbReference>
<dbReference type="Gene3D" id="3.90.1590.10">
    <property type="entry name" value="glutathione-dependent formaldehyde- activating enzyme (gfa)"/>
    <property type="match status" value="1"/>
</dbReference>
<keyword evidence="3" id="KW-0862">Zinc</keyword>
<name>A0ABV7WRI9_9GAMM</name>
<dbReference type="PANTHER" id="PTHR33337:SF40">
    <property type="entry name" value="CENP-V_GFA DOMAIN-CONTAINING PROTEIN-RELATED"/>
    <property type="match status" value="1"/>
</dbReference>
<evidence type="ECO:0000313" key="6">
    <source>
        <dbReference type="EMBL" id="MFC3701921.1"/>
    </source>
</evidence>
<keyword evidence="2" id="KW-0479">Metal-binding</keyword>
<evidence type="ECO:0000256" key="4">
    <source>
        <dbReference type="ARBA" id="ARBA00023239"/>
    </source>
</evidence>
<sequence length="122" mass="13544">MSFELNGEFESFYLCHCKHCQKDTGSAHASNLFSTTAKLIWRTGKSKITTYKLPKTKHVKSFCSSCGSAVPNIQMNNKLVVVPAGCLNEEISIKPTAHIFKASAASWEDNLDNVKSYDQLPE</sequence>
<keyword evidence="4" id="KW-0456">Lyase</keyword>
<dbReference type="SUPFAM" id="SSF51316">
    <property type="entry name" value="Mss4-like"/>
    <property type="match status" value="1"/>
</dbReference>
<protein>
    <submittedName>
        <fullName evidence="6">GFA family protein</fullName>
    </submittedName>
</protein>
<dbReference type="InterPro" id="IPR011057">
    <property type="entry name" value="Mss4-like_sf"/>
</dbReference>
<dbReference type="Pfam" id="PF04828">
    <property type="entry name" value="GFA"/>
    <property type="match status" value="1"/>
</dbReference>